<keyword evidence="1" id="KW-0472">Membrane</keyword>
<gene>
    <name evidence="2" type="ORF">DTO96_101108</name>
</gene>
<accession>A0A345DAJ0</accession>
<feature type="transmembrane region" description="Helical" evidence="1">
    <location>
        <begin position="12"/>
        <end position="28"/>
    </location>
</feature>
<reference evidence="3" key="1">
    <citation type="submission" date="2018-07" db="EMBL/GenBank/DDBJ databases">
        <authorList>
            <person name="Kim H."/>
        </authorList>
    </citation>
    <scope>NUCLEOTIDE SEQUENCE [LARGE SCALE GENOMIC DNA]</scope>
    <source>
        <strain evidence="3">F02</strain>
    </source>
</reference>
<dbReference type="EMBL" id="CP031124">
    <property type="protein sequence ID" value="AXF85378.1"/>
    <property type="molecule type" value="Genomic_DNA"/>
</dbReference>
<evidence type="ECO:0000313" key="2">
    <source>
        <dbReference type="EMBL" id="AXF85378.1"/>
    </source>
</evidence>
<dbReference type="AlphaFoldDB" id="A0A345DAJ0"/>
<keyword evidence="1" id="KW-1133">Transmembrane helix</keyword>
<sequence>MEDKIQTFRQPLVTATGIILGFILNFASTWVKSDSHLSDFLAYVVGACILFGTTCLIVVLGRVLRMDYPRANAEAYYKRTLKLFIWGVSVAFAGVLIDMFGNFMAV</sequence>
<organism evidence="2 3">
    <name type="scientific">Ephemeroptericola cinctiostellae</name>
    <dbReference type="NCBI Taxonomy" id="2268024"/>
    <lineage>
        <taxon>Bacteria</taxon>
        <taxon>Pseudomonadati</taxon>
        <taxon>Pseudomonadota</taxon>
        <taxon>Betaproteobacteria</taxon>
        <taxon>Burkholderiales</taxon>
        <taxon>Burkholderiaceae</taxon>
        <taxon>Ephemeroptericola</taxon>
    </lineage>
</organism>
<name>A0A345DAJ0_9BURK</name>
<feature type="transmembrane region" description="Helical" evidence="1">
    <location>
        <begin position="83"/>
        <end position="105"/>
    </location>
</feature>
<dbReference type="KEGG" id="hyf:DTO96_101108"/>
<feature type="transmembrane region" description="Helical" evidence="1">
    <location>
        <begin position="40"/>
        <end position="63"/>
    </location>
</feature>
<keyword evidence="3" id="KW-1185">Reference proteome</keyword>
<protein>
    <submittedName>
        <fullName evidence="2">Uncharacterized protein</fullName>
    </submittedName>
</protein>
<evidence type="ECO:0000256" key="1">
    <source>
        <dbReference type="SAM" id="Phobius"/>
    </source>
</evidence>
<evidence type="ECO:0000313" key="3">
    <source>
        <dbReference type="Proteomes" id="UP000252182"/>
    </source>
</evidence>
<proteinExistence type="predicted"/>
<dbReference type="Proteomes" id="UP000252182">
    <property type="component" value="Chromosome"/>
</dbReference>
<keyword evidence="1" id="KW-0812">Transmembrane</keyword>